<dbReference type="PROSITE" id="PS00018">
    <property type="entry name" value="EF_HAND_1"/>
    <property type="match status" value="1"/>
</dbReference>
<dbReference type="InterPro" id="IPR011600">
    <property type="entry name" value="Pept_C14_caspase"/>
</dbReference>
<feature type="transmembrane region" description="Helical" evidence="2">
    <location>
        <begin position="642"/>
        <end position="667"/>
    </location>
</feature>
<feature type="transmembrane region" description="Helical" evidence="2">
    <location>
        <begin position="552"/>
        <end position="575"/>
    </location>
</feature>
<comment type="caution">
    <text evidence="4">The sequence shown here is derived from an EMBL/GenBank/DDBJ whole genome shotgun (WGS) entry which is preliminary data.</text>
</comment>
<accession>A0ABV5ED04</accession>
<feature type="region of interest" description="Disordered" evidence="1">
    <location>
        <begin position="417"/>
        <end position="545"/>
    </location>
</feature>
<dbReference type="Pfam" id="PF00656">
    <property type="entry name" value="Peptidase_C14"/>
    <property type="match status" value="1"/>
</dbReference>
<dbReference type="Gene3D" id="3.40.50.1460">
    <property type="match status" value="1"/>
</dbReference>
<feature type="domain" description="Peptidase C14 caspase" evidence="3">
    <location>
        <begin position="6"/>
        <end position="245"/>
    </location>
</feature>
<organism evidence="4 5">
    <name type="scientific">Streptomyces broussonetiae</name>
    <dbReference type="NCBI Taxonomy" id="2686304"/>
    <lineage>
        <taxon>Bacteria</taxon>
        <taxon>Bacillati</taxon>
        <taxon>Actinomycetota</taxon>
        <taxon>Actinomycetes</taxon>
        <taxon>Kitasatosporales</taxon>
        <taxon>Streptomycetaceae</taxon>
        <taxon>Streptomyces</taxon>
    </lineage>
</organism>
<dbReference type="EMBL" id="JAYMRP010000015">
    <property type="protein sequence ID" value="MFB8774733.1"/>
    <property type="molecule type" value="Genomic_DNA"/>
</dbReference>
<feature type="compositionally biased region" description="Pro residues" evidence="1">
    <location>
        <begin position="529"/>
        <end position="539"/>
    </location>
</feature>
<keyword evidence="2" id="KW-0812">Transmembrane</keyword>
<feature type="transmembrane region" description="Helical" evidence="2">
    <location>
        <begin position="600"/>
        <end position="621"/>
    </location>
</feature>
<name>A0ABV5ED04_9ACTN</name>
<evidence type="ECO:0000313" key="5">
    <source>
        <dbReference type="Proteomes" id="UP001585080"/>
    </source>
</evidence>
<keyword evidence="2" id="KW-0472">Membrane</keyword>
<proteinExistence type="predicted"/>
<sequence length="672" mass="71217">MGGTRDALIIANDSYENAGLKRLKAPAHDAVALAGVLGAPGIGGFHVDVMRNEPAHVISLRIDDFFADRRPADTLVLHFSCHGLKSESGELYFAARNTLPRRLASTAVAADFVRRRMTTTRARSVVLFLDCCYGGAFSQGPASVRAAEDAHVLDSFAGEKLGGGRGWAVITASNSMEYAFEGSDLAEGSAPRPRPSLFTHAVVQGLATGEADLDEDGRVSLDELYEYVFDHVRRQNPHQTPSRTVDMQGDMYLAHSHRRRITPAPVPDDLRAAMRSPDLYTRRGAIAELRARMENADLPIAMGAREALAEMVRKDIRFIADEAQRALGEIAINPHPVRVDFGTVPRGAPEPHRAVRLLGPPLARSCAPHPKDDWLRAAQTDDGLDVSVTTAKAGRLSGDLVLKGVVGEAMVHVEAEVVPAERTAPPEPEKGPSPQGDGHADATRPAEPAPPTRPPEHGPPPGPQGDEGAPRVDEGVTRPLGEVPPSPPDEGATRPLSNVPPPRPTRPPGDVPPPPRQGGRVTPPRKETAPPPPRRPPSPARRVPAGARRAPVLAAVALALAVTALFTGVMAAVAATKVGEALARDGGIERIRAHASENGLLAPLLVALAAAVAAIVFRALARHELGARPGRYPEPAEHATRALTWTANLIAVPVAIIALLLALAYFVTLGVA</sequence>
<protein>
    <submittedName>
        <fullName evidence="4">Caspase family protein</fullName>
    </submittedName>
</protein>
<keyword evidence="2" id="KW-1133">Transmembrane helix</keyword>
<evidence type="ECO:0000313" key="4">
    <source>
        <dbReference type="EMBL" id="MFB8774733.1"/>
    </source>
</evidence>
<dbReference type="NCBIfam" id="NF047832">
    <property type="entry name" value="caspase_w_EACC1"/>
    <property type="match status" value="1"/>
</dbReference>
<dbReference type="Proteomes" id="UP001585080">
    <property type="component" value="Unassembled WGS sequence"/>
</dbReference>
<dbReference type="RefSeq" id="WP_376733429.1">
    <property type="nucleotide sequence ID" value="NZ_JAYMRP010000015.1"/>
</dbReference>
<gene>
    <name evidence="4" type="ORF">VSS16_18700</name>
</gene>
<feature type="compositionally biased region" description="Pro residues" evidence="1">
    <location>
        <begin position="447"/>
        <end position="463"/>
    </location>
</feature>
<evidence type="ECO:0000256" key="1">
    <source>
        <dbReference type="SAM" id="MobiDB-lite"/>
    </source>
</evidence>
<dbReference type="SUPFAM" id="SSF52129">
    <property type="entry name" value="Caspase-like"/>
    <property type="match status" value="1"/>
</dbReference>
<evidence type="ECO:0000256" key="2">
    <source>
        <dbReference type="SAM" id="Phobius"/>
    </source>
</evidence>
<dbReference type="InterPro" id="IPR029030">
    <property type="entry name" value="Caspase-like_dom_sf"/>
</dbReference>
<keyword evidence="5" id="KW-1185">Reference proteome</keyword>
<reference evidence="4 5" key="1">
    <citation type="submission" date="2024-01" db="EMBL/GenBank/DDBJ databases">
        <title>Genome mining of biosynthetic gene clusters to explore secondary metabolites of Streptomyces sp.</title>
        <authorList>
            <person name="Baig A."/>
            <person name="Ajitkumar Shintre N."/>
            <person name="Kumar H."/>
            <person name="Anbarasu A."/>
            <person name="Ramaiah S."/>
        </authorList>
    </citation>
    <scope>NUCLEOTIDE SEQUENCE [LARGE SCALE GENOMIC DNA]</scope>
    <source>
        <strain evidence="4 5">A57</strain>
    </source>
</reference>
<feature type="compositionally biased region" description="Pro residues" evidence="1">
    <location>
        <begin position="498"/>
        <end position="516"/>
    </location>
</feature>
<dbReference type="InterPro" id="IPR018247">
    <property type="entry name" value="EF_Hand_1_Ca_BS"/>
</dbReference>
<evidence type="ECO:0000259" key="3">
    <source>
        <dbReference type="Pfam" id="PF00656"/>
    </source>
</evidence>